<gene>
    <name evidence="2" type="ORF">CKO45_23340</name>
</gene>
<dbReference type="Proteomes" id="UP000697995">
    <property type="component" value="Unassembled WGS sequence"/>
</dbReference>
<reference evidence="2 3" key="1">
    <citation type="journal article" date="2020" name="Microorganisms">
        <title>Osmotic Adaptation and Compatible Solute Biosynthesis of Phototrophic Bacteria as Revealed from Genome Analyses.</title>
        <authorList>
            <person name="Imhoff J.F."/>
            <person name="Rahn T."/>
            <person name="Kunzel S."/>
            <person name="Keller A."/>
            <person name="Neulinger S.C."/>
        </authorList>
    </citation>
    <scope>NUCLEOTIDE SEQUENCE [LARGE SCALE GENOMIC DNA]</scope>
    <source>
        <strain evidence="2 3">DSM 15382</strain>
    </source>
</reference>
<dbReference type="EMBL" id="NRSG01000258">
    <property type="protein sequence ID" value="MBK1661150.1"/>
    <property type="molecule type" value="Genomic_DNA"/>
</dbReference>
<keyword evidence="3" id="KW-1185">Reference proteome</keyword>
<organism evidence="2 3">
    <name type="scientific">Paracraurococcus ruber</name>
    <dbReference type="NCBI Taxonomy" id="77675"/>
    <lineage>
        <taxon>Bacteria</taxon>
        <taxon>Pseudomonadati</taxon>
        <taxon>Pseudomonadota</taxon>
        <taxon>Alphaproteobacteria</taxon>
        <taxon>Acetobacterales</taxon>
        <taxon>Roseomonadaceae</taxon>
        <taxon>Paracraurococcus</taxon>
    </lineage>
</organism>
<evidence type="ECO:0000313" key="3">
    <source>
        <dbReference type="Proteomes" id="UP000697995"/>
    </source>
</evidence>
<accession>A0ABS1D3X2</accession>
<proteinExistence type="predicted"/>
<evidence type="ECO:0000256" key="1">
    <source>
        <dbReference type="SAM" id="MobiDB-lite"/>
    </source>
</evidence>
<sequence length="153" mass="14884">MVTGQGQRQRSGAPPPDMPAVTVHDAAGAALALGLAGPRGALLLSAPGAGGSLGAPWFLALVAAAAASHPDVIHRAVLDCADAPGPALLALRSGVAEVVLDPGCPAFGQVAAVAAALGARLRPARPPALDLGALDLRRPAARARLAAWLAGAG</sequence>
<feature type="region of interest" description="Disordered" evidence="1">
    <location>
        <begin position="1"/>
        <end position="20"/>
    </location>
</feature>
<protein>
    <submittedName>
        <fullName evidence="2">Uncharacterized protein</fullName>
    </submittedName>
</protein>
<comment type="caution">
    <text evidence="2">The sequence shown here is derived from an EMBL/GenBank/DDBJ whole genome shotgun (WGS) entry which is preliminary data.</text>
</comment>
<feature type="compositionally biased region" description="Polar residues" evidence="1">
    <location>
        <begin position="1"/>
        <end position="10"/>
    </location>
</feature>
<evidence type="ECO:0000313" key="2">
    <source>
        <dbReference type="EMBL" id="MBK1661150.1"/>
    </source>
</evidence>
<name>A0ABS1D3X2_9PROT</name>